<reference evidence="1 2" key="1">
    <citation type="submission" date="2017-10" db="EMBL/GenBank/DDBJ databases">
        <title>Two draft genome sequences of Pusillimonas sp. strains isolated from a nitrate- and radionuclide-contaminated groundwater in Russia.</title>
        <authorList>
            <person name="Grouzdev D.S."/>
            <person name="Tourova T.P."/>
            <person name="Goeva M.A."/>
            <person name="Babich T.L."/>
            <person name="Sokolova D.S."/>
            <person name="Abdullin R."/>
            <person name="Poltaraus A.B."/>
            <person name="Toshchakov S.V."/>
            <person name="Nazina T.N."/>
        </authorList>
    </citation>
    <scope>NUCLEOTIDE SEQUENCE [LARGE SCALE GENOMIC DNA]</scope>
    <source>
        <strain evidence="1 2">JR1/69-2-13</strain>
    </source>
</reference>
<dbReference type="Proteomes" id="UP000234328">
    <property type="component" value="Unassembled WGS sequence"/>
</dbReference>
<proteinExistence type="predicted"/>
<dbReference type="AlphaFoldDB" id="A0A2N4UE54"/>
<evidence type="ECO:0000313" key="1">
    <source>
        <dbReference type="EMBL" id="PLC53304.1"/>
    </source>
</evidence>
<protein>
    <submittedName>
        <fullName evidence="1">Uncharacterized protein</fullName>
    </submittedName>
</protein>
<dbReference type="RefSeq" id="WP_158238276.1">
    <property type="nucleotide sequence ID" value="NZ_PDNV01000008.1"/>
</dbReference>
<name>A0A2N4UE54_9BURK</name>
<evidence type="ECO:0000313" key="2">
    <source>
        <dbReference type="Proteomes" id="UP000234328"/>
    </source>
</evidence>
<keyword evidence="2" id="KW-1185">Reference proteome</keyword>
<accession>A0A2N4UE54</accession>
<sequence>MQISQGIIEIDTQIRERHIADVGNTAGGEWIETGNVVNGALMKVGMSLYRGSECDGDKRIDTA</sequence>
<organism evidence="1 2">
    <name type="scientific">Pollutimonas nitritireducens</name>
    <dbReference type="NCBI Taxonomy" id="2045209"/>
    <lineage>
        <taxon>Bacteria</taxon>
        <taxon>Pseudomonadati</taxon>
        <taxon>Pseudomonadota</taxon>
        <taxon>Betaproteobacteria</taxon>
        <taxon>Burkholderiales</taxon>
        <taxon>Alcaligenaceae</taxon>
        <taxon>Pollutimonas</taxon>
    </lineage>
</organism>
<gene>
    <name evidence="1" type="ORF">CR155_13570</name>
</gene>
<dbReference type="EMBL" id="PDNV01000008">
    <property type="protein sequence ID" value="PLC53304.1"/>
    <property type="molecule type" value="Genomic_DNA"/>
</dbReference>
<comment type="caution">
    <text evidence="1">The sequence shown here is derived from an EMBL/GenBank/DDBJ whole genome shotgun (WGS) entry which is preliminary data.</text>
</comment>